<evidence type="ECO:0000256" key="2">
    <source>
        <dbReference type="SAM" id="MobiDB-lite"/>
    </source>
</evidence>
<evidence type="ECO:0000313" key="3">
    <source>
        <dbReference type="EMBL" id="RAL37436.1"/>
    </source>
</evidence>
<dbReference type="InterPro" id="IPR002213">
    <property type="entry name" value="UDP_glucos_trans"/>
</dbReference>
<dbReference type="PANTHER" id="PTHR48044:SF29">
    <property type="entry name" value="GLYCOSYLTRANSFERASE"/>
    <property type="match status" value="1"/>
</dbReference>
<dbReference type="Gene3D" id="3.40.50.2000">
    <property type="entry name" value="Glycogen Phosphorylase B"/>
    <property type="match status" value="1"/>
</dbReference>
<proteinExistence type="predicted"/>
<evidence type="ECO:0000256" key="1">
    <source>
        <dbReference type="ARBA" id="ARBA00022679"/>
    </source>
</evidence>
<feature type="compositionally biased region" description="Polar residues" evidence="2">
    <location>
        <begin position="254"/>
        <end position="264"/>
    </location>
</feature>
<evidence type="ECO:0008006" key="5">
    <source>
        <dbReference type="Google" id="ProtNLM"/>
    </source>
</evidence>
<feature type="compositionally biased region" description="Polar residues" evidence="2">
    <location>
        <begin position="76"/>
        <end position="86"/>
    </location>
</feature>
<feature type="region of interest" description="Disordered" evidence="2">
    <location>
        <begin position="249"/>
        <end position="275"/>
    </location>
</feature>
<dbReference type="SUPFAM" id="SSF53756">
    <property type="entry name" value="UDP-Glycosyltransferase/glycogen phosphorylase"/>
    <property type="match status" value="1"/>
</dbReference>
<keyword evidence="1" id="KW-0808">Transferase</keyword>
<keyword evidence="4" id="KW-1185">Reference proteome</keyword>
<name>A0A328CWJ5_9ASTE</name>
<comment type="caution">
    <text evidence="3">The sequence shown here is derived from an EMBL/GenBank/DDBJ whole genome shotgun (WGS) entry which is preliminary data.</text>
</comment>
<organism evidence="3 4">
    <name type="scientific">Cuscuta australis</name>
    <dbReference type="NCBI Taxonomy" id="267555"/>
    <lineage>
        <taxon>Eukaryota</taxon>
        <taxon>Viridiplantae</taxon>
        <taxon>Streptophyta</taxon>
        <taxon>Embryophyta</taxon>
        <taxon>Tracheophyta</taxon>
        <taxon>Spermatophyta</taxon>
        <taxon>Magnoliopsida</taxon>
        <taxon>eudicotyledons</taxon>
        <taxon>Gunneridae</taxon>
        <taxon>Pentapetalae</taxon>
        <taxon>asterids</taxon>
        <taxon>lamiids</taxon>
        <taxon>Solanales</taxon>
        <taxon>Convolvulaceae</taxon>
        <taxon>Cuscuteae</taxon>
        <taxon>Cuscuta</taxon>
        <taxon>Cuscuta subgen. Grammica</taxon>
        <taxon>Cuscuta sect. Cleistogrammica</taxon>
    </lineage>
</organism>
<dbReference type="Pfam" id="PF00201">
    <property type="entry name" value="UDPGT"/>
    <property type="match status" value="1"/>
</dbReference>
<dbReference type="EMBL" id="NQVE01000215">
    <property type="protein sequence ID" value="RAL37436.1"/>
    <property type="molecule type" value="Genomic_DNA"/>
</dbReference>
<dbReference type="GO" id="GO:0008194">
    <property type="term" value="F:UDP-glycosyltransferase activity"/>
    <property type="evidence" value="ECO:0007669"/>
    <property type="project" value="InterPro"/>
</dbReference>
<dbReference type="GO" id="GO:1901135">
    <property type="term" value="P:carbohydrate derivative metabolic process"/>
    <property type="evidence" value="ECO:0007669"/>
    <property type="project" value="UniProtKB-ARBA"/>
</dbReference>
<protein>
    <recommendedName>
        <fullName evidence="5">UDP-glycosyltransferases domain-containing protein</fullName>
    </recommendedName>
</protein>
<reference evidence="3 4" key="1">
    <citation type="submission" date="2018-06" db="EMBL/GenBank/DDBJ databases">
        <title>The Genome of Cuscuta australis (Dodder) Provides Insight into the Evolution of Plant Parasitism.</title>
        <authorList>
            <person name="Liu H."/>
        </authorList>
    </citation>
    <scope>NUCLEOTIDE SEQUENCE [LARGE SCALE GENOMIC DNA]</scope>
    <source>
        <strain evidence="4">cv. Yunnan</strain>
        <tissue evidence="3">Vines</tissue>
    </source>
</reference>
<accession>A0A328CWJ5</accession>
<gene>
    <name evidence="3" type="ORF">DM860_000130</name>
</gene>
<feature type="region of interest" description="Disordered" evidence="2">
    <location>
        <begin position="72"/>
        <end position="97"/>
    </location>
</feature>
<sequence length="275" mass="30428">MEVFMDNNGKHHRRKIAAVIEAVVQGEGGKGVRENAAAMREMLAEKGDKEIDNVAEELRKLCAKNLCRSESLKKPSMSNPRSQQPPMDTRFPKGADHDDIKHVLPDGFLERVRDRGLVVIGVAPQAKILEHPRIGGFVSHCEWSSVMEGMKYGVPIISMPMQIDQPVNAKLAAEVGVAMEVVMDSSGKHHRRKIASVIEAVVQGEGGKGVRENAAAMREMLAEKGDKEIDNVAEELRKICAKNLCRSEGLKKPSMSNPRSQQPPMDTRWCSLFRS</sequence>
<dbReference type="Proteomes" id="UP000249390">
    <property type="component" value="Unassembled WGS sequence"/>
</dbReference>
<dbReference type="AlphaFoldDB" id="A0A328CWJ5"/>
<dbReference type="CDD" id="cd03784">
    <property type="entry name" value="GT1_Gtf-like"/>
    <property type="match status" value="1"/>
</dbReference>
<evidence type="ECO:0000313" key="4">
    <source>
        <dbReference type="Proteomes" id="UP000249390"/>
    </source>
</evidence>
<dbReference type="PANTHER" id="PTHR48044">
    <property type="entry name" value="GLYCOSYLTRANSFERASE"/>
    <property type="match status" value="1"/>
</dbReference>